<proteinExistence type="predicted"/>
<keyword evidence="2" id="KW-1185">Reference proteome</keyword>
<comment type="caution">
    <text evidence="1">The sequence shown here is derived from an EMBL/GenBank/DDBJ whole genome shotgun (WGS) entry which is preliminary data.</text>
</comment>
<sequence>MLSDQEAFLLLSISKSADLVLFLSIGGWISGGGRIDLSCRGVEYGAAAQRLSLGSWRRRQGRSWRRSRNGDSSRRRAIRRVESKLCREREG</sequence>
<evidence type="ECO:0000313" key="1">
    <source>
        <dbReference type="EMBL" id="KAJ8619927.1"/>
    </source>
</evidence>
<reference evidence="1 2" key="1">
    <citation type="journal article" date="2022" name="Hortic Res">
        <title>A haplotype resolved chromosomal level avocado genome allows analysis of novel avocado genes.</title>
        <authorList>
            <person name="Nath O."/>
            <person name="Fletcher S.J."/>
            <person name="Hayward A."/>
            <person name="Shaw L.M."/>
            <person name="Masouleh A.K."/>
            <person name="Furtado A."/>
            <person name="Henry R.J."/>
            <person name="Mitter N."/>
        </authorList>
    </citation>
    <scope>NUCLEOTIDE SEQUENCE [LARGE SCALE GENOMIC DNA]</scope>
    <source>
        <strain evidence="2">cv. Hass</strain>
    </source>
</reference>
<protein>
    <submittedName>
        <fullName evidence="1">Uncharacterized protein</fullName>
    </submittedName>
</protein>
<accession>A0ACC2KFZ0</accession>
<organism evidence="1 2">
    <name type="scientific">Persea americana</name>
    <name type="common">Avocado</name>
    <dbReference type="NCBI Taxonomy" id="3435"/>
    <lineage>
        <taxon>Eukaryota</taxon>
        <taxon>Viridiplantae</taxon>
        <taxon>Streptophyta</taxon>
        <taxon>Embryophyta</taxon>
        <taxon>Tracheophyta</taxon>
        <taxon>Spermatophyta</taxon>
        <taxon>Magnoliopsida</taxon>
        <taxon>Magnoliidae</taxon>
        <taxon>Laurales</taxon>
        <taxon>Lauraceae</taxon>
        <taxon>Persea</taxon>
    </lineage>
</organism>
<gene>
    <name evidence="1" type="ORF">MRB53_028456</name>
</gene>
<evidence type="ECO:0000313" key="2">
    <source>
        <dbReference type="Proteomes" id="UP001234297"/>
    </source>
</evidence>
<dbReference type="EMBL" id="CM056817">
    <property type="protein sequence ID" value="KAJ8619927.1"/>
    <property type="molecule type" value="Genomic_DNA"/>
</dbReference>
<name>A0ACC2KFZ0_PERAE</name>
<dbReference type="Proteomes" id="UP001234297">
    <property type="component" value="Chromosome 9"/>
</dbReference>